<dbReference type="PANTHER" id="PTHR23427">
    <property type="entry name" value="SURFEIT LOCUS PROTEIN"/>
    <property type="match status" value="1"/>
</dbReference>
<evidence type="ECO:0000256" key="3">
    <source>
        <dbReference type="ARBA" id="ARBA00022692"/>
    </source>
</evidence>
<proteinExistence type="inferred from homology"/>
<gene>
    <name evidence="7" type="ORF">ASIM_LOCUS19601</name>
</gene>
<keyword evidence="6" id="KW-0999">Mitochondrion inner membrane</keyword>
<dbReference type="GO" id="GO:0005743">
    <property type="term" value="C:mitochondrial inner membrane"/>
    <property type="evidence" value="ECO:0007669"/>
    <property type="project" value="UniProtKB-SubCell"/>
</dbReference>
<evidence type="ECO:0000313" key="8">
    <source>
        <dbReference type="Proteomes" id="UP000267096"/>
    </source>
</evidence>
<dbReference type="Proteomes" id="UP000267096">
    <property type="component" value="Unassembled WGS sequence"/>
</dbReference>
<keyword evidence="4" id="KW-1133">Transmembrane helix</keyword>
<dbReference type="AlphaFoldDB" id="A0A0M3KGV4"/>
<dbReference type="OrthoDB" id="10040024at2759"/>
<comment type="similarity">
    <text evidence="2 6">Belongs to the SURF1 family.</text>
</comment>
<keyword evidence="6" id="KW-0496">Mitochondrion</keyword>
<dbReference type="PANTHER" id="PTHR23427:SF2">
    <property type="entry name" value="SURFEIT LOCUS PROTEIN 1"/>
    <property type="match status" value="1"/>
</dbReference>
<protein>
    <recommendedName>
        <fullName evidence="6">SURF1-like protein</fullName>
    </recommendedName>
</protein>
<evidence type="ECO:0000313" key="9">
    <source>
        <dbReference type="WBParaSite" id="ASIM_0002021801-mRNA-1"/>
    </source>
</evidence>
<dbReference type="Pfam" id="PF02104">
    <property type="entry name" value="SURF1"/>
    <property type="match status" value="1"/>
</dbReference>
<dbReference type="CDD" id="cd06662">
    <property type="entry name" value="SURF1"/>
    <property type="match status" value="1"/>
</dbReference>
<comment type="function">
    <text evidence="6">Probably involved in the biogenesis of the COX complex.</text>
</comment>
<dbReference type="InterPro" id="IPR045214">
    <property type="entry name" value="Surf1/Surf4"/>
</dbReference>
<keyword evidence="3" id="KW-0812">Transmembrane</keyword>
<dbReference type="WBParaSite" id="ASIM_0002021801-mRNA-1">
    <property type="protein sequence ID" value="ASIM_0002021801-mRNA-1"/>
    <property type="gene ID" value="ASIM_0002021801"/>
</dbReference>
<evidence type="ECO:0000256" key="2">
    <source>
        <dbReference type="ARBA" id="ARBA00007165"/>
    </source>
</evidence>
<accession>A0A0M3KGV4</accession>
<evidence type="ECO:0000256" key="1">
    <source>
        <dbReference type="ARBA" id="ARBA00004370"/>
    </source>
</evidence>
<reference evidence="9" key="1">
    <citation type="submission" date="2017-02" db="UniProtKB">
        <authorList>
            <consortium name="WormBaseParasite"/>
        </authorList>
    </citation>
    <scope>IDENTIFICATION</scope>
</reference>
<evidence type="ECO:0000256" key="5">
    <source>
        <dbReference type="ARBA" id="ARBA00023136"/>
    </source>
</evidence>
<evidence type="ECO:0000256" key="6">
    <source>
        <dbReference type="RuleBase" id="RU363076"/>
    </source>
</evidence>
<evidence type="ECO:0000256" key="4">
    <source>
        <dbReference type="ARBA" id="ARBA00022989"/>
    </source>
</evidence>
<dbReference type="PROSITE" id="PS50895">
    <property type="entry name" value="SURF1"/>
    <property type="match status" value="1"/>
</dbReference>
<sequence>MTMGQTQTGSIRWSVGSVALLMLPATAFALGCWQVKRLKWKLDLIEMLKTQMNMEAIPFPEHDTELLNDLEYRRVHVTGEFLHDREFSIHPRGRFDKGHKEAKSGLVANSAMSSHGAHIITPFKLAESGRVILINRGWVPTGKISPTTRSDSQIKGRVSFDAVVRRSEKRPQFVSNNIPERGIWYYKDFEAMARCYGTEPIYLEATYESTVPGGPIGGQTNVTVRNEHLNYLITW</sequence>
<dbReference type="GO" id="GO:0033617">
    <property type="term" value="P:mitochondrial respiratory chain complex IV assembly"/>
    <property type="evidence" value="ECO:0007669"/>
    <property type="project" value="TreeGrafter"/>
</dbReference>
<dbReference type="EMBL" id="UYRR01037556">
    <property type="protein sequence ID" value="VDK70756.1"/>
    <property type="molecule type" value="Genomic_DNA"/>
</dbReference>
<keyword evidence="5" id="KW-0472">Membrane</keyword>
<name>A0A0M3KGV4_ANISI</name>
<keyword evidence="8" id="KW-1185">Reference proteome</keyword>
<comment type="subcellular location">
    <subcellularLocation>
        <location evidence="1">Membrane</location>
    </subcellularLocation>
    <subcellularLocation>
        <location evidence="6">Mitochondrion inner membrane</location>
        <topology evidence="6">Multi-pass membrane protein</topology>
    </subcellularLocation>
</comment>
<organism evidence="9">
    <name type="scientific">Anisakis simplex</name>
    <name type="common">Herring worm</name>
    <dbReference type="NCBI Taxonomy" id="6269"/>
    <lineage>
        <taxon>Eukaryota</taxon>
        <taxon>Metazoa</taxon>
        <taxon>Ecdysozoa</taxon>
        <taxon>Nematoda</taxon>
        <taxon>Chromadorea</taxon>
        <taxon>Rhabditida</taxon>
        <taxon>Spirurina</taxon>
        <taxon>Ascaridomorpha</taxon>
        <taxon>Ascaridoidea</taxon>
        <taxon>Anisakidae</taxon>
        <taxon>Anisakis</taxon>
        <taxon>Anisakis simplex complex</taxon>
    </lineage>
</organism>
<dbReference type="InterPro" id="IPR002994">
    <property type="entry name" value="Surf1/Shy1"/>
</dbReference>
<reference evidence="7 8" key="2">
    <citation type="submission" date="2018-11" db="EMBL/GenBank/DDBJ databases">
        <authorList>
            <consortium name="Pathogen Informatics"/>
        </authorList>
    </citation>
    <scope>NUCLEOTIDE SEQUENCE [LARGE SCALE GENOMIC DNA]</scope>
</reference>
<evidence type="ECO:0000313" key="7">
    <source>
        <dbReference type="EMBL" id="VDK70756.1"/>
    </source>
</evidence>